<keyword evidence="3" id="KW-1185">Reference proteome</keyword>
<organism evidence="2 3">
    <name type="scientific">Neolewinella antarctica</name>
    <dbReference type="NCBI Taxonomy" id="442734"/>
    <lineage>
        <taxon>Bacteria</taxon>
        <taxon>Pseudomonadati</taxon>
        <taxon>Bacteroidota</taxon>
        <taxon>Saprospiria</taxon>
        <taxon>Saprospirales</taxon>
        <taxon>Lewinellaceae</taxon>
        <taxon>Neolewinella</taxon>
    </lineage>
</organism>
<comment type="caution">
    <text evidence="2">The sequence shown here is derived from an EMBL/GenBank/DDBJ whole genome shotgun (WGS) entry which is preliminary data.</text>
</comment>
<keyword evidence="1" id="KW-0732">Signal</keyword>
<protein>
    <submittedName>
        <fullName evidence="2">Tetratricopeptide (TPR) repeat protein</fullName>
    </submittedName>
</protein>
<dbReference type="Pfam" id="PF13181">
    <property type="entry name" value="TPR_8"/>
    <property type="match status" value="1"/>
</dbReference>
<dbReference type="Proteomes" id="UP000770785">
    <property type="component" value="Unassembled WGS sequence"/>
</dbReference>
<gene>
    <name evidence="2" type="ORF">GGR27_001728</name>
</gene>
<feature type="chain" id="PRO_5045853838" evidence="1">
    <location>
        <begin position="23"/>
        <end position="281"/>
    </location>
</feature>
<evidence type="ECO:0000313" key="2">
    <source>
        <dbReference type="EMBL" id="NJC26229.1"/>
    </source>
</evidence>
<evidence type="ECO:0000256" key="1">
    <source>
        <dbReference type="SAM" id="SignalP"/>
    </source>
</evidence>
<feature type="signal peptide" evidence="1">
    <location>
        <begin position="1"/>
        <end position="22"/>
    </location>
</feature>
<reference evidence="2 3" key="1">
    <citation type="submission" date="2020-03" db="EMBL/GenBank/DDBJ databases">
        <title>Genomic Encyclopedia of Type Strains, Phase IV (KMG-IV): sequencing the most valuable type-strain genomes for metagenomic binning, comparative biology and taxonomic classification.</title>
        <authorList>
            <person name="Goeker M."/>
        </authorList>
    </citation>
    <scope>NUCLEOTIDE SEQUENCE [LARGE SCALE GENOMIC DNA]</scope>
    <source>
        <strain evidence="2 3">DSM 105096</strain>
    </source>
</reference>
<dbReference type="Gene3D" id="1.25.40.10">
    <property type="entry name" value="Tetratricopeptide repeat domain"/>
    <property type="match status" value="2"/>
</dbReference>
<dbReference type="SMART" id="SM00028">
    <property type="entry name" value="TPR"/>
    <property type="match status" value="3"/>
</dbReference>
<dbReference type="InterPro" id="IPR011990">
    <property type="entry name" value="TPR-like_helical_dom_sf"/>
</dbReference>
<accession>A0ABX0XAC7</accession>
<sequence>MKYIKLCCLLFLCLLTVAPLSAQNSGLVRSGATGGTTYLDLPLGELNLAQRQWQSGQMERALITYTGALAWQANWVPPLIQRANLLMKMGRKAEAQKDIMQANRINPRATEFFLAEGKGNVAPYLALYPGEYFRQTYAVTDAEPSPRDATSVSDFRTAQHRTIAGNDSVSTAVQAVRHKLDQDLSASERKIDDLPRDYPQAVRAMLLGNLEFMGRNYNDAIVLYSAALAVNVEKWPELYYNRGLAHILMNDYVSGCQDLKEAERSDELQLAKTMYDCLCNL</sequence>
<dbReference type="SUPFAM" id="SSF48452">
    <property type="entry name" value="TPR-like"/>
    <property type="match status" value="1"/>
</dbReference>
<name>A0ABX0XAC7_9BACT</name>
<dbReference type="RefSeq" id="WP_168036985.1">
    <property type="nucleotide sequence ID" value="NZ_JAATJH010000002.1"/>
</dbReference>
<proteinExistence type="predicted"/>
<evidence type="ECO:0000313" key="3">
    <source>
        <dbReference type="Proteomes" id="UP000770785"/>
    </source>
</evidence>
<dbReference type="EMBL" id="JAATJH010000002">
    <property type="protein sequence ID" value="NJC26229.1"/>
    <property type="molecule type" value="Genomic_DNA"/>
</dbReference>
<dbReference type="InterPro" id="IPR019734">
    <property type="entry name" value="TPR_rpt"/>
</dbReference>